<dbReference type="AlphaFoldDB" id="A0AAE0K0X4"/>
<dbReference type="Pfam" id="PF06985">
    <property type="entry name" value="HET"/>
    <property type="match status" value="1"/>
</dbReference>
<dbReference type="PANTHER" id="PTHR10622">
    <property type="entry name" value="HET DOMAIN-CONTAINING PROTEIN"/>
    <property type="match status" value="1"/>
</dbReference>
<evidence type="ECO:0000313" key="3">
    <source>
        <dbReference type="Proteomes" id="UP001285441"/>
    </source>
</evidence>
<name>A0AAE0K0X4_9PEZI</name>
<evidence type="ECO:0000259" key="1">
    <source>
        <dbReference type="Pfam" id="PF06985"/>
    </source>
</evidence>
<dbReference type="InterPro" id="IPR010730">
    <property type="entry name" value="HET"/>
</dbReference>
<dbReference type="PANTHER" id="PTHR10622:SF10">
    <property type="entry name" value="HET DOMAIN-CONTAINING PROTEIN"/>
    <property type="match status" value="1"/>
</dbReference>
<comment type="caution">
    <text evidence="2">The sequence shown here is derived from an EMBL/GenBank/DDBJ whole genome shotgun (WGS) entry which is preliminary data.</text>
</comment>
<organism evidence="2 3">
    <name type="scientific">Podospora didyma</name>
    <dbReference type="NCBI Taxonomy" id="330526"/>
    <lineage>
        <taxon>Eukaryota</taxon>
        <taxon>Fungi</taxon>
        <taxon>Dikarya</taxon>
        <taxon>Ascomycota</taxon>
        <taxon>Pezizomycotina</taxon>
        <taxon>Sordariomycetes</taxon>
        <taxon>Sordariomycetidae</taxon>
        <taxon>Sordariales</taxon>
        <taxon>Podosporaceae</taxon>
        <taxon>Podospora</taxon>
    </lineage>
</organism>
<sequence>MWLINVDTLELEFHYQEGIKYAILSHVWGAEEVSFQEWKALCCNDIDVSAVLQKSGYHKILECCDQAKRDRFQFAWVDTCCIDKSSSAELSEAINSMFRWYGDSKACYVYLADVPPGTAISDPAFRASRWFTRGWTLQELLAPNNLGFFDADWNYLSDKSGNLHLLANITSIPPNCLNGNAGHTSVADRLSWASSRETTRPEDMAYCLLGILDVNMPLLYGEGGTKAFFRLQEEIIKTTDDETILSWGYKSAVGYAMSQVLASSPKAFARTEGTSIDIIRFAASAPFQMTNQGLQITLDVFEISSNVVTSTDATEGQQCGLSGWRPIFTDSGRQPGRIWQLREQ</sequence>
<accession>A0AAE0K0X4</accession>
<reference evidence="2" key="2">
    <citation type="submission" date="2023-06" db="EMBL/GenBank/DDBJ databases">
        <authorList>
            <consortium name="Lawrence Berkeley National Laboratory"/>
            <person name="Haridas S."/>
            <person name="Hensen N."/>
            <person name="Bonometti L."/>
            <person name="Westerberg I."/>
            <person name="Brannstrom I.O."/>
            <person name="Guillou S."/>
            <person name="Cros-Aarteil S."/>
            <person name="Calhoun S."/>
            <person name="Kuo A."/>
            <person name="Mondo S."/>
            <person name="Pangilinan J."/>
            <person name="Riley R."/>
            <person name="LaButti K."/>
            <person name="Andreopoulos B."/>
            <person name="Lipzen A."/>
            <person name="Chen C."/>
            <person name="Yanf M."/>
            <person name="Daum C."/>
            <person name="Ng V."/>
            <person name="Clum A."/>
            <person name="Steindorff A."/>
            <person name="Ohm R."/>
            <person name="Martin F."/>
            <person name="Silar P."/>
            <person name="Natvig D."/>
            <person name="Lalanne C."/>
            <person name="Gautier V."/>
            <person name="Ament-velasquez S.L."/>
            <person name="Kruys A."/>
            <person name="Hutchinson M.I."/>
            <person name="Powell A.J."/>
            <person name="Barry K."/>
            <person name="Miller A.N."/>
            <person name="Grigoriev I.V."/>
            <person name="Debuchy R."/>
            <person name="Gladieux P."/>
            <person name="Thoren M.H."/>
            <person name="Johannesson H."/>
        </authorList>
    </citation>
    <scope>NUCLEOTIDE SEQUENCE</scope>
    <source>
        <strain evidence="2">CBS 232.78</strain>
    </source>
</reference>
<reference evidence="2" key="1">
    <citation type="journal article" date="2023" name="Mol. Phylogenet. Evol.">
        <title>Genome-scale phylogeny and comparative genomics of the fungal order Sordariales.</title>
        <authorList>
            <person name="Hensen N."/>
            <person name="Bonometti L."/>
            <person name="Westerberg I."/>
            <person name="Brannstrom I.O."/>
            <person name="Guillou S."/>
            <person name="Cros-Aarteil S."/>
            <person name="Calhoun S."/>
            <person name="Haridas S."/>
            <person name="Kuo A."/>
            <person name="Mondo S."/>
            <person name="Pangilinan J."/>
            <person name="Riley R."/>
            <person name="LaButti K."/>
            <person name="Andreopoulos B."/>
            <person name="Lipzen A."/>
            <person name="Chen C."/>
            <person name="Yan M."/>
            <person name="Daum C."/>
            <person name="Ng V."/>
            <person name="Clum A."/>
            <person name="Steindorff A."/>
            <person name="Ohm R.A."/>
            <person name="Martin F."/>
            <person name="Silar P."/>
            <person name="Natvig D.O."/>
            <person name="Lalanne C."/>
            <person name="Gautier V."/>
            <person name="Ament-Velasquez S.L."/>
            <person name="Kruys A."/>
            <person name="Hutchinson M.I."/>
            <person name="Powell A.J."/>
            <person name="Barry K."/>
            <person name="Miller A.N."/>
            <person name="Grigoriev I.V."/>
            <person name="Debuchy R."/>
            <person name="Gladieux P."/>
            <person name="Hiltunen Thoren M."/>
            <person name="Johannesson H."/>
        </authorList>
    </citation>
    <scope>NUCLEOTIDE SEQUENCE</scope>
    <source>
        <strain evidence="2">CBS 232.78</strain>
    </source>
</reference>
<protein>
    <submittedName>
        <fullName evidence="2">Heterokaryon incompatibility protein-domain-containing protein</fullName>
    </submittedName>
</protein>
<dbReference type="Proteomes" id="UP001285441">
    <property type="component" value="Unassembled WGS sequence"/>
</dbReference>
<gene>
    <name evidence="2" type="ORF">B0H63DRAFT_497983</name>
</gene>
<dbReference type="EMBL" id="JAULSW010000011">
    <property type="protein sequence ID" value="KAK3367652.1"/>
    <property type="molecule type" value="Genomic_DNA"/>
</dbReference>
<proteinExistence type="predicted"/>
<evidence type="ECO:0000313" key="2">
    <source>
        <dbReference type="EMBL" id="KAK3367652.1"/>
    </source>
</evidence>
<keyword evidence="3" id="KW-1185">Reference proteome</keyword>
<feature type="domain" description="Heterokaryon incompatibility" evidence="1">
    <location>
        <begin position="21"/>
        <end position="113"/>
    </location>
</feature>